<protein>
    <recommendedName>
        <fullName evidence="1">RRXRR domain-containing protein</fullName>
    </recommendedName>
</protein>
<organism evidence="2 3">
    <name type="scientific">Trichormus variabilis SAG 1403-4b</name>
    <dbReference type="NCBI Taxonomy" id="447716"/>
    <lineage>
        <taxon>Bacteria</taxon>
        <taxon>Bacillati</taxon>
        <taxon>Cyanobacteriota</taxon>
        <taxon>Cyanophyceae</taxon>
        <taxon>Nostocales</taxon>
        <taxon>Nostocaceae</taxon>
        <taxon>Trichormus</taxon>
    </lineage>
</organism>
<dbReference type="EMBL" id="RSCM01000001">
    <property type="protein sequence ID" value="RUT00023.1"/>
    <property type="molecule type" value="Genomic_DNA"/>
</dbReference>
<reference evidence="2 3" key="1">
    <citation type="journal article" date="2019" name="Genome Biol. Evol.">
        <title>Day and night: Metabolic profiles and evolutionary relationships of six axenic non-marine cyanobacteria.</title>
        <authorList>
            <person name="Will S.E."/>
            <person name="Henke P."/>
            <person name="Boedeker C."/>
            <person name="Huang S."/>
            <person name="Brinkmann H."/>
            <person name="Rohde M."/>
            <person name="Jarek M."/>
            <person name="Friedl T."/>
            <person name="Seufert S."/>
            <person name="Schumacher M."/>
            <person name="Overmann J."/>
            <person name="Neumann-Schaal M."/>
            <person name="Petersen J."/>
        </authorList>
    </citation>
    <scope>NUCLEOTIDE SEQUENCE [LARGE SCALE GENOMIC DNA]</scope>
    <source>
        <strain evidence="2 3">SAG 1403-4b</strain>
    </source>
</reference>
<gene>
    <name evidence="2" type="ORF">DSM107003_06060</name>
</gene>
<evidence type="ECO:0000313" key="2">
    <source>
        <dbReference type="EMBL" id="RUT00023.1"/>
    </source>
</evidence>
<comment type="caution">
    <text evidence="2">The sequence shown here is derived from an EMBL/GenBank/DDBJ whole genome shotgun (WGS) entry which is preliminary data.</text>
</comment>
<sequence length="66" mass="7517">MTKVFLLDANQQPLSPVRISHARILLSQGKAAVFKRYPFTIILKESLNKIKLEQLSFRIHPGGKTK</sequence>
<dbReference type="Proteomes" id="UP000276103">
    <property type="component" value="Unassembled WGS sequence"/>
</dbReference>
<dbReference type="Pfam" id="PF14239">
    <property type="entry name" value="RRXRR"/>
    <property type="match status" value="1"/>
</dbReference>
<dbReference type="InterPro" id="IPR025938">
    <property type="entry name" value="RRXRR_dom"/>
</dbReference>
<evidence type="ECO:0000313" key="3">
    <source>
        <dbReference type="Proteomes" id="UP000276103"/>
    </source>
</evidence>
<dbReference type="RefSeq" id="WP_127052156.1">
    <property type="nucleotide sequence ID" value="NZ_RSCM01000001.1"/>
</dbReference>
<evidence type="ECO:0000259" key="1">
    <source>
        <dbReference type="Pfam" id="PF14239"/>
    </source>
</evidence>
<keyword evidence="3" id="KW-1185">Reference proteome</keyword>
<feature type="domain" description="RRXRR" evidence="1">
    <location>
        <begin position="4"/>
        <end position="65"/>
    </location>
</feature>
<dbReference type="AlphaFoldDB" id="A0A3S1AG06"/>
<name>A0A3S1AG06_ANAVA</name>
<accession>A0A3S1AG06</accession>
<dbReference type="OrthoDB" id="9802901at2"/>
<proteinExistence type="predicted"/>